<dbReference type="EMBL" id="WKRA01000029">
    <property type="protein sequence ID" value="MSD17113.1"/>
    <property type="molecule type" value="Genomic_DNA"/>
</dbReference>
<accession>A0A844E6G3</accession>
<protein>
    <submittedName>
        <fullName evidence="2">Helix-turn-helix domain-containing protein</fullName>
    </submittedName>
</protein>
<feature type="domain" description="HTH cro/C1-type" evidence="1">
    <location>
        <begin position="7"/>
        <end position="62"/>
    </location>
</feature>
<gene>
    <name evidence="2" type="ORF">GKE72_13820</name>
</gene>
<dbReference type="PROSITE" id="PS50943">
    <property type="entry name" value="HTH_CROC1"/>
    <property type="match status" value="1"/>
</dbReference>
<dbReference type="InterPro" id="IPR001387">
    <property type="entry name" value="Cro/C1-type_HTH"/>
</dbReference>
<evidence type="ECO:0000313" key="2">
    <source>
        <dbReference type="EMBL" id="MSD17113.1"/>
    </source>
</evidence>
<dbReference type="Pfam" id="PF13443">
    <property type="entry name" value="HTH_26"/>
    <property type="match status" value="1"/>
</dbReference>
<dbReference type="SUPFAM" id="SSF47413">
    <property type="entry name" value="lambda repressor-like DNA-binding domains"/>
    <property type="match status" value="1"/>
</dbReference>
<dbReference type="CDD" id="cd00093">
    <property type="entry name" value="HTH_XRE"/>
    <property type="match status" value="1"/>
</dbReference>
<dbReference type="AlphaFoldDB" id="A0A844E6G3"/>
<dbReference type="Proteomes" id="UP000431304">
    <property type="component" value="Unassembled WGS sequence"/>
</dbReference>
<organism evidence="2 3">
    <name type="scientific">Eubacterium ramulus</name>
    <dbReference type="NCBI Taxonomy" id="39490"/>
    <lineage>
        <taxon>Bacteria</taxon>
        <taxon>Bacillati</taxon>
        <taxon>Bacillota</taxon>
        <taxon>Clostridia</taxon>
        <taxon>Eubacteriales</taxon>
        <taxon>Eubacteriaceae</taxon>
        <taxon>Eubacterium</taxon>
    </lineage>
</organism>
<evidence type="ECO:0000259" key="1">
    <source>
        <dbReference type="PROSITE" id="PS50943"/>
    </source>
</evidence>
<sequence>MSFTDKLDALMAEKGINKSILSKESGIPYTTIAGFYTKGTDNVKLSTLKKLSTYFDCSIDFLADEEVPSTMAAHLDGKDFTEEQWSRIKSFADFIKLENNK</sequence>
<dbReference type="Gene3D" id="1.10.260.40">
    <property type="entry name" value="lambda repressor-like DNA-binding domains"/>
    <property type="match status" value="1"/>
</dbReference>
<dbReference type="RefSeq" id="WP_154315025.1">
    <property type="nucleotide sequence ID" value="NZ_WKRA01000029.1"/>
</dbReference>
<comment type="caution">
    <text evidence="2">The sequence shown here is derived from an EMBL/GenBank/DDBJ whole genome shotgun (WGS) entry which is preliminary data.</text>
</comment>
<proteinExistence type="predicted"/>
<evidence type="ECO:0000313" key="3">
    <source>
        <dbReference type="Proteomes" id="UP000431304"/>
    </source>
</evidence>
<dbReference type="InterPro" id="IPR010982">
    <property type="entry name" value="Lambda_DNA-bd_dom_sf"/>
</dbReference>
<name>A0A844E6G3_EUBRA</name>
<reference evidence="2 3" key="1">
    <citation type="journal article" date="2019" name="Nat. Med.">
        <title>A library of human gut bacterial isolates paired with longitudinal multiomics data enables mechanistic microbiome research.</title>
        <authorList>
            <person name="Poyet M."/>
            <person name="Groussin M."/>
            <person name="Gibbons S.M."/>
            <person name="Avila-Pacheco J."/>
            <person name="Jiang X."/>
            <person name="Kearney S.M."/>
            <person name="Perrotta A.R."/>
            <person name="Berdy B."/>
            <person name="Zhao S."/>
            <person name="Lieberman T.D."/>
            <person name="Swanson P.K."/>
            <person name="Smith M."/>
            <person name="Roesemann S."/>
            <person name="Alexander J.E."/>
            <person name="Rich S.A."/>
            <person name="Livny J."/>
            <person name="Vlamakis H."/>
            <person name="Clish C."/>
            <person name="Bullock K."/>
            <person name="Deik A."/>
            <person name="Scott J."/>
            <person name="Pierce K.A."/>
            <person name="Xavier R.J."/>
            <person name="Alm E.J."/>
        </authorList>
    </citation>
    <scope>NUCLEOTIDE SEQUENCE [LARGE SCALE GENOMIC DNA]</scope>
    <source>
        <strain evidence="2 3">BIOML-A3</strain>
    </source>
</reference>
<dbReference type="GO" id="GO:0003677">
    <property type="term" value="F:DNA binding"/>
    <property type="evidence" value="ECO:0007669"/>
    <property type="project" value="InterPro"/>
</dbReference>